<keyword evidence="18" id="KW-0233">DNA recombination</keyword>
<dbReference type="InterPro" id="IPR054722">
    <property type="entry name" value="PolX-like_BBD"/>
</dbReference>
<protein>
    <recommendedName>
        <fullName evidence="21">Integrase catalytic domain-containing protein</fullName>
    </recommendedName>
</protein>
<keyword evidence="6" id="KW-0540">Nuclease</keyword>
<dbReference type="InterPro" id="IPR036397">
    <property type="entry name" value="RNaseH_sf"/>
</dbReference>
<keyword evidence="10" id="KW-0378">Hydrolase</keyword>
<evidence type="ECO:0000256" key="16">
    <source>
        <dbReference type="ARBA" id="ARBA00022932"/>
    </source>
</evidence>
<keyword evidence="11" id="KW-0067">ATP-binding</keyword>
<dbReference type="InterPro" id="IPR001584">
    <property type="entry name" value="Integrase_cat-core"/>
</dbReference>
<keyword evidence="4" id="KW-0645">Protease</keyword>
<dbReference type="GO" id="GO:0046872">
    <property type="term" value="F:metal ion binding"/>
    <property type="evidence" value="ECO:0007669"/>
    <property type="project" value="UniProtKB-KW"/>
</dbReference>
<evidence type="ECO:0000256" key="12">
    <source>
        <dbReference type="ARBA" id="ARBA00022842"/>
    </source>
</evidence>
<dbReference type="GO" id="GO:0003723">
    <property type="term" value="F:RNA binding"/>
    <property type="evidence" value="ECO:0007669"/>
    <property type="project" value="UniProtKB-KW"/>
</dbReference>
<dbReference type="AlphaFoldDB" id="A0A9Q3EZB1"/>
<evidence type="ECO:0000256" key="4">
    <source>
        <dbReference type="ARBA" id="ARBA00022670"/>
    </source>
</evidence>
<keyword evidence="15" id="KW-0695">RNA-directed DNA polymerase</keyword>
<evidence type="ECO:0000256" key="3">
    <source>
        <dbReference type="ARBA" id="ARBA00022612"/>
    </source>
</evidence>
<dbReference type="Proteomes" id="UP000765509">
    <property type="component" value="Unassembled WGS sequence"/>
</dbReference>
<evidence type="ECO:0000256" key="8">
    <source>
        <dbReference type="ARBA" id="ARBA00022741"/>
    </source>
</evidence>
<gene>
    <name evidence="22" type="ORF">O181_067600</name>
</gene>
<keyword evidence="5" id="KW-0548">Nucleotidyltransferase</keyword>
<feature type="domain" description="Integrase catalytic" evidence="21">
    <location>
        <begin position="178"/>
        <end position="275"/>
    </location>
</feature>
<dbReference type="OrthoDB" id="1938465at2759"/>
<keyword evidence="17" id="KW-0917">Virion maturation</keyword>
<dbReference type="InterPro" id="IPR012337">
    <property type="entry name" value="RNaseH-like_sf"/>
</dbReference>
<name>A0A9Q3EZB1_9BASI</name>
<dbReference type="PROSITE" id="PS50994">
    <property type="entry name" value="INTEGRASE"/>
    <property type="match status" value="1"/>
</dbReference>
<keyword evidence="9" id="KW-0255">Endonuclease</keyword>
<evidence type="ECO:0000256" key="15">
    <source>
        <dbReference type="ARBA" id="ARBA00022918"/>
    </source>
</evidence>
<evidence type="ECO:0000256" key="7">
    <source>
        <dbReference type="ARBA" id="ARBA00022723"/>
    </source>
</evidence>
<keyword evidence="12" id="KW-0460">Magnesium</keyword>
<keyword evidence="23" id="KW-1185">Reference proteome</keyword>
<comment type="function">
    <text evidence="1">The aspartyl protease (PR) mediates the proteolytic cleavages of the Gag and Gag-Pol polyproteins after assembly of the VLP.</text>
</comment>
<dbReference type="PANTHER" id="PTHR42648">
    <property type="entry name" value="TRANSPOSASE, PUTATIVE-RELATED"/>
    <property type="match status" value="1"/>
</dbReference>
<evidence type="ECO:0000256" key="11">
    <source>
        <dbReference type="ARBA" id="ARBA00022840"/>
    </source>
</evidence>
<dbReference type="SUPFAM" id="SSF53098">
    <property type="entry name" value="Ribonuclease H-like"/>
    <property type="match status" value="1"/>
</dbReference>
<dbReference type="GO" id="GO:0008233">
    <property type="term" value="F:peptidase activity"/>
    <property type="evidence" value="ECO:0007669"/>
    <property type="project" value="UniProtKB-KW"/>
</dbReference>
<keyword evidence="3" id="KW-1188">Viral release from host cell</keyword>
<evidence type="ECO:0000256" key="10">
    <source>
        <dbReference type="ARBA" id="ARBA00022801"/>
    </source>
</evidence>
<comment type="caution">
    <text evidence="22">The sequence shown here is derived from an EMBL/GenBank/DDBJ whole genome shotgun (WGS) entry which is preliminary data.</text>
</comment>
<dbReference type="PANTHER" id="PTHR42648:SF11">
    <property type="entry name" value="TRANSPOSON TY4-P GAG-POL POLYPROTEIN"/>
    <property type="match status" value="1"/>
</dbReference>
<dbReference type="InterPro" id="IPR039537">
    <property type="entry name" value="Retrotran_Ty1/copia-like"/>
</dbReference>
<dbReference type="GO" id="GO:0032196">
    <property type="term" value="P:transposition"/>
    <property type="evidence" value="ECO:0007669"/>
    <property type="project" value="UniProtKB-KW"/>
</dbReference>
<sequence length="323" mass="36117">MFSIKNLLTSLSPVSHFSIATGKPSSNLIAEGIGNVTIFSNGSTLNLSNCLYVPKLTCNLISLLQLFKNKLTINRQNSNFQLISNGTTVLQGYVNNNLMKINLETPSSFVATLIDDLWHKRLGHPGSVPVRNMGLPSNNAPCITCDLNKAHLLPFKHQFELFVIAKKRMENQLNQTLKKIVSDQGGEFLNSEFKNLSNSHGLIHVFSPAYTPEHNGFSKRANWTILEKARCLLNGSNLPNVYWAEAISTATFLSNLIPTPSRHNNSLYALWTKAHPRIKKLRVFGCLAILIIPKNLRSWKLDQTGREGILLGYENDMTAYRVL</sequence>
<keyword evidence="2" id="KW-0815">Transposition</keyword>
<organism evidence="22 23">
    <name type="scientific">Austropuccinia psidii MF-1</name>
    <dbReference type="NCBI Taxonomy" id="1389203"/>
    <lineage>
        <taxon>Eukaryota</taxon>
        <taxon>Fungi</taxon>
        <taxon>Dikarya</taxon>
        <taxon>Basidiomycota</taxon>
        <taxon>Pucciniomycotina</taxon>
        <taxon>Pucciniomycetes</taxon>
        <taxon>Pucciniales</taxon>
        <taxon>Sphaerophragmiaceae</taxon>
        <taxon>Austropuccinia</taxon>
    </lineage>
</organism>
<evidence type="ECO:0000256" key="5">
    <source>
        <dbReference type="ARBA" id="ARBA00022695"/>
    </source>
</evidence>
<accession>A0A9Q3EZB1</accession>
<evidence type="ECO:0000256" key="13">
    <source>
        <dbReference type="ARBA" id="ARBA00022884"/>
    </source>
</evidence>
<keyword evidence="7" id="KW-0479">Metal-binding</keyword>
<dbReference type="GO" id="GO:0015074">
    <property type="term" value="P:DNA integration"/>
    <property type="evidence" value="ECO:0007669"/>
    <property type="project" value="UniProtKB-KW"/>
</dbReference>
<evidence type="ECO:0000256" key="20">
    <source>
        <dbReference type="ARBA" id="ARBA00049244"/>
    </source>
</evidence>
<dbReference type="GO" id="GO:0003887">
    <property type="term" value="F:DNA-directed DNA polymerase activity"/>
    <property type="evidence" value="ECO:0007669"/>
    <property type="project" value="UniProtKB-KW"/>
</dbReference>
<dbReference type="Gene3D" id="3.30.420.10">
    <property type="entry name" value="Ribonuclease H-like superfamily/Ribonuclease H"/>
    <property type="match status" value="1"/>
</dbReference>
<evidence type="ECO:0000256" key="9">
    <source>
        <dbReference type="ARBA" id="ARBA00022759"/>
    </source>
</evidence>
<evidence type="ECO:0000256" key="19">
    <source>
        <dbReference type="ARBA" id="ARBA00048173"/>
    </source>
</evidence>
<keyword evidence="13" id="KW-0694">RNA-binding</keyword>
<comment type="catalytic activity">
    <reaction evidence="19">
        <text>DNA(n) + a 2'-deoxyribonucleoside 5'-triphosphate = DNA(n+1) + diphosphate</text>
        <dbReference type="Rhea" id="RHEA:22508"/>
        <dbReference type="Rhea" id="RHEA-COMP:17339"/>
        <dbReference type="Rhea" id="RHEA-COMP:17340"/>
        <dbReference type="ChEBI" id="CHEBI:33019"/>
        <dbReference type="ChEBI" id="CHEBI:61560"/>
        <dbReference type="ChEBI" id="CHEBI:173112"/>
        <dbReference type="EC" id="2.7.7.49"/>
    </reaction>
</comment>
<evidence type="ECO:0000313" key="23">
    <source>
        <dbReference type="Proteomes" id="UP000765509"/>
    </source>
</evidence>
<dbReference type="Pfam" id="PF22936">
    <property type="entry name" value="Pol_BBD"/>
    <property type="match status" value="1"/>
</dbReference>
<keyword evidence="14" id="KW-0229">DNA integration</keyword>
<dbReference type="GO" id="GO:0006508">
    <property type="term" value="P:proteolysis"/>
    <property type="evidence" value="ECO:0007669"/>
    <property type="project" value="UniProtKB-KW"/>
</dbReference>
<evidence type="ECO:0000256" key="17">
    <source>
        <dbReference type="ARBA" id="ARBA00023113"/>
    </source>
</evidence>
<keyword evidence="16" id="KW-0239">DNA-directed DNA polymerase</keyword>
<evidence type="ECO:0000256" key="14">
    <source>
        <dbReference type="ARBA" id="ARBA00022908"/>
    </source>
</evidence>
<evidence type="ECO:0000256" key="1">
    <source>
        <dbReference type="ARBA" id="ARBA00002180"/>
    </source>
</evidence>
<evidence type="ECO:0000313" key="22">
    <source>
        <dbReference type="EMBL" id="MBW0527885.1"/>
    </source>
</evidence>
<keyword evidence="8" id="KW-0547">Nucleotide-binding</keyword>
<dbReference type="EMBL" id="AVOT02033900">
    <property type="protein sequence ID" value="MBW0527885.1"/>
    <property type="molecule type" value="Genomic_DNA"/>
</dbReference>
<dbReference type="GO" id="GO:0006310">
    <property type="term" value="P:DNA recombination"/>
    <property type="evidence" value="ECO:0007669"/>
    <property type="project" value="UniProtKB-KW"/>
</dbReference>
<dbReference type="GO" id="GO:0005524">
    <property type="term" value="F:ATP binding"/>
    <property type="evidence" value="ECO:0007669"/>
    <property type="project" value="UniProtKB-KW"/>
</dbReference>
<comment type="catalytic activity">
    <reaction evidence="20">
        <text>DNA(n) + a 2'-deoxyribonucleoside 5'-triphosphate = DNA(n+1) + diphosphate</text>
        <dbReference type="Rhea" id="RHEA:22508"/>
        <dbReference type="Rhea" id="RHEA-COMP:17339"/>
        <dbReference type="Rhea" id="RHEA-COMP:17340"/>
        <dbReference type="ChEBI" id="CHEBI:33019"/>
        <dbReference type="ChEBI" id="CHEBI:61560"/>
        <dbReference type="ChEBI" id="CHEBI:173112"/>
        <dbReference type="EC" id="2.7.7.7"/>
    </reaction>
</comment>
<evidence type="ECO:0000256" key="6">
    <source>
        <dbReference type="ARBA" id="ARBA00022722"/>
    </source>
</evidence>
<dbReference type="GO" id="GO:0005634">
    <property type="term" value="C:nucleus"/>
    <property type="evidence" value="ECO:0007669"/>
    <property type="project" value="UniProtKB-ARBA"/>
</dbReference>
<dbReference type="GO" id="GO:0003964">
    <property type="term" value="F:RNA-directed DNA polymerase activity"/>
    <property type="evidence" value="ECO:0007669"/>
    <property type="project" value="UniProtKB-KW"/>
</dbReference>
<keyword evidence="16" id="KW-0808">Transferase</keyword>
<dbReference type="GO" id="GO:0004519">
    <property type="term" value="F:endonuclease activity"/>
    <property type="evidence" value="ECO:0007669"/>
    <property type="project" value="UniProtKB-KW"/>
</dbReference>
<proteinExistence type="predicted"/>
<reference evidence="22" key="1">
    <citation type="submission" date="2021-03" db="EMBL/GenBank/DDBJ databases">
        <title>Draft genome sequence of rust myrtle Austropuccinia psidii MF-1, a brazilian biotype.</title>
        <authorList>
            <person name="Quecine M.C."/>
            <person name="Pachon D.M.R."/>
            <person name="Bonatelli M.L."/>
            <person name="Correr F.H."/>
            <person name="Franceschini L.M."/>
            <person name="Leite T.F."/>
            <person name="Margarido G.R.A."/>
            <person name="Almeida C.A."/>
            <person name="Ferrarezi J.A."/>
            <person name="Labate C.A."/>
        </authorList>
    </citation>
    <scope>NUCLEOTIDE SEQUENCE</scope>
    <source>
        <strain evidence="22">MF-1</strain>
    </source>
</reference>
<evidence type="ECO:0000259" key="21">
    <source>
        <dbReference type="PROSITE" id="PS50994"/>
    </source>
</evidence>
<evidence type="ECO:0000256" key="2">
    <source>
        <dbReference type="ARBA" id="ARBA00022578"/>
    </source>
</evidence>
<evidence type="ECO:0000256" key="18">
    <source>
        <dbReference type="ARBA" id="ARBA00023172"/>
    </source>
</evidence>